<evidence type="ECO:0000313" key="1">
    <source>
        <dbReference type="EMBL" id="GIY40447.1"/>
    </source>
</evidence>
<keyword evidence="2" id="KW-1185">Reference proteome</keyword>
<reference evidence="1 2" key="1">
    <citation type="submission" date="2021-06" db="EMBL/GenBank/DDBJ databases">
        <title>Caerostris extrusa draft genome.</title>
        <authorList>
            <person name="Kono N."/>
            <person name="Arakawa K."/>
        </authorList>
    </citation>
    <scope>NUCLEOTIDE SEQUENCE [LARGE SCALE GENOMIC DNA]</scope>
</reference>
<protein>
    <recommendedName>
        <fullName evidence="3">Tectonic domain-containing protein</fullName>
    </recommendedName>
</protein>
<proteinExistence type="predicted"/>
<gene>
    <name evidence="1" type="primary">AVEN_236399_1</name>
    <name evidence="1" type="ORF">CEXT_638591</name>
</gene>
<accession>A0AAV4T4J6</accession>
<organism evidence="1 2">
    <name type="scientific">Caerostris extrusa</name>
    <name type="common">Bark spider</name>
    <name type="synonym">Caerostris bankana</name>
    <dbReference type="NCBI Taxonomy" id="172846"/>
    <lineage>
        <taxon>Eukaryota</taxon>
        <taxon>Metazoa</taxon>
        <taxon>Ecdysozoa</taxon>
        <taxon>Arthropoda</taxon>
        <taxon>Chelicerata</taxon>
        <taxon>Arachnida</taxon>
        <taxon>Araneae</taxon>
        <taxon>Araneomorphae</taxon>
        <taxon>Entelegynae</taxon>
        <taxon>Araneoidea</taxon>
        <taxon>Araneidae</taxon>
        <taxon>Caerostris</taxon>
    </lineage>
</organism>
<dbReference type="AlphaFoldDB" id="A0AAV4T4J6"/>
<sequence>MTATPPKCHPHFCPFDSPACPTQCDCVCNRIKPDCISVTAQQALNIPVSPFTNIIIRYKGLDVDCGNLCVASLIDNQTTWDIWFGKLKFQRSDTGVPVGGISTRERIFGIPYDPLQRFCHPCSSKRY</sequence>
<name>A0AAV4T4J6_CAEEX</name>
<evidence type="ECO:0000313" key="2">
    <source>
        <dbReference type="Proteomes" id="UP001054945"/>
    </source>
</evidence>
<dbReference type="Proteomes" id="UP001054945">
    <property type="component" value="Unassembled WGS sequence"/>
</dbReference>
<comment type="caution">
    <text evidence="1">The sequence shown here is derived from an EMBL/GenBank/DDBJ whole genome shotgun (WGS) entry which is preliminary data.</text>
</comment>
<evidence type="ECO:0008006" key="3">
    <source>
        <dbReference type="Google" id="ProtNLM"/>
    </source>
</evidence>
<dbReference type="EMBL" id="BPLR01010613">
    <property type="protein sequence ID" value="GIY40447.1"/>
    <property type="molecule type" value="Genomic_DNA"/>
</dbReference>